<dbReference type="AlphaFoldDB" id="A0A1B8HKR0"/>
<organism evidence="1 2">
    <name type="scientific">Morganella psychrotolerans</name>
    <dbReference type="NCBI Taxonomy" id="368603"/>
    <lineage>
        <taxon>Bacteria</taxon>
        <taxon>Pseudomonadati</taxon>
        <taxon>Pseudomonadota</taxon>
        <taxon>Gammaproteobacteria</taxon>
        <taxon>Enterobacterales</taxon>
        <taxon>Morganellaceae</taxon>
        <taxon>Morganella</taxon>
    </lineage>
</organism>
<dbReference type="EMBL" id="LZEX01000007">
    <property type="protein sequence ID" value="OBU09859.1"/>
    <property type="molecule type" value="Genomic_DNA"/>
</dbReference>
<evidence type="ECO:0000313" key="1">
    <source>
        <dbReference type="EMBL" id="OBU09859.1"/>
    </source>
</evidence>
<protein>
    <recommendedName>
        <fullName evidence="3">Bacteriophage protein</fullName>
    </recommendedName>
</protein>
<evidence type="ECO:0000313" key="2">
    <source>
        <dbReference type="Proteomes" id="UP000092247"/>
    </source>
</evidence>
<dbReference type="NCBIfam" id="NF047561">
    <property type="entry name" value="orf58_phage_fam"/>
    <property type="match status" value="1"/>
</dbReference>
<comment type="caution">
    <text evidence="1">The sequence shown here is derived from an EMBL/GenBank/DDBJ whole genome shotgun (WGS) entry which is preliminary data.</text>
</comment>
<sequence>MSKNWLRECQIIVADEQGDGIDLSELRVTFNITRPNTAYPATAIVKVFNLNKETENKLRQYEFKQIVIVAGYKDNSSQIFSGQIQYTYSGRENATDTYVVIQSAEGDQAYNEAVVSQTIASGYTQDIVDKALMKDIGKYGIFVGLRGEQDKTIAPRGKVLFGMHRDEMTSFAKQNKADWRYSGNSIEVVPKDNYINEIILHYDSGLIGTPEQTIGGGINVMCMINPDIKPGTLIHLDNAGINLAGLSNKEIGMTGSHEGSVEQPSPLDIDGDYKVINVSYFGDTRGNSWYQQLICIARTGETLLNQSALQAMAVEP</sequence>
<gene>
    <name evidence="1" type="ORF">AYY17_17845</name>
</gene>
<dbReference type="Proteomes" id="UP000092247">
    <property type="component" value="Unassembled WGS sequence"/>
</dbReference>
<accession>A0A1B8HKR0</accession>
<reference evidence="1 2" key="1">
    <citation type="submission" date="2016-06" db="EMBL/GenBank/DDBJ databases">
        <authorList>
            <person name="Kjaerup R.B."/>
            <person name="Dalgaard T.S."/>
            <person name="Juul-Madsen H.R."/>
        </authorList>
    </citation>
    <scope>NUCLEOTIDE SEQUENCE [LARGE SCALE GENOMIC DNA]</scope>
    <source>
        <strain evidence="1 2">GCSL-Mp3</strain>
    </source>
</reference>
<name>A0A1B8HKR0_9GAMM</name>
<proteinExistence type="predicted"/>
<evidence type="ECO:0008006" key="3">
    <source>
        <dbReference type="Google" id="ProtNLM"/>
    </source>
</evidence>
<dbReference type="RefSeq" id="WP_067422522.1">
    <property type="nucleotide sequence ID" value="NZ_LZEX01000007.1"/>
</dbReference>